<proteinExistence type="predicted"/>
<feature type="domain" description="DUF6542" evidence="2">
    <location>
        <begin position="5"/>
        <end position="122"/>
    </location>
</feature>
<evidence type="ECO:0000313" key="4">
    <source>
        <dbReference type="Proteomes" id="UP000199691"/>
    </source>
</evidence>
<keyword evidence="1" id="KW-0472">Membrane</keyword>
<dbReference type="Proteomes" id="UP000199691">
    <property type="component" value="Unassembled WGS sequence"/>
</dbReference>
<dbReference type="EMBL" id="FNIX01000011">
    <property type="protein sequence ID" value="SDP61213.1"/>
    <property type="molecule type" value="Genomic_DNA"/>
</dbReference>
<evidence type="ECO:0000259" key="2">
    <source>
        <dbReference type="Pfam" id="PF20177"/>
    </source>
</evidence>
<sequence length="136" mass="14413">MGVELPSLAALAVLAVFAQTGVWVDGDELGWAFGAWLVAGAVVSSALVRRVGLWTVAPAPPVVFVVVAVGNAAWRRQSLRQSPWDSGREFVADAVPWLVTGFPWLAASAGAALVVAAVRIVLGEEENAGLRRRQRR</sequence>
<dbReference type="AlphaFoldDB" id="A0A1H0U4U1"/>
<dbReference type="STRING" id="641025.SAMN05421507_111113"/>
<name>A0A1H0U4U1_9PSEU</name>
<protein>
    <recommendedName>
        <fullName evidence="2">DUF6542 domain-containing protein</fullName>
    </recommendedName>
</protein>
<keyword evidence="1" id="KW-1133">Transmembrane helix</keyword>
<dbReference type="OrthoDB" id="3693765at2"/>
<keyword evidence="4" id="KW-1185">Reference proteome</keyword>
<feature type="transmembrane region" description="Helical" evidence="1">
    <location>
        <begin position="28"/>
        <end position="48"/>
    </location>
</feature>
<evidence type="ECO:0000313" key="3">
    <source>
        <dbReference type="EMBL" id="SDP61213.1"/>
    </source>
</evidence>
<keyword evidence="1" id="KW-0812">Transmembrane</keyword>
<accession>A0A1H0U4U1</accession>
<organism evidence="3 4">
    <name type="scientific">Lentzea jiangxiensis</name>
    <dbReference type="NCBI Taxonomy" id="641025"/>
    <lineage>
        <taxon>Bacteria</taxon>
        <taxon>Bacillati</taxon>
        <taxon>Actinomycetota</taxon>
        <taxon>Actinomycetes</taxon>
        <taxon>Pseudonocardiales</taxon>
        <taxon>Pseudonocardiaceae</taxon>
        <taxon>Lentzea</taxon>
    </lineage>
</organism>
<evidence type="ECO:0000256" key="1">
    <source>
        <dbReference type="SAM" id="Phobius"/>
    </source>
</evidence>
<feature type="transmembrane region" description="Helical" evidence="1">
    <location>
        <begin position="55"/>
        <end position="74"/>
    </location>
</feature>
<gene>
    <name evidence="3" type="ORF">SAMN05421507_111113</name>
</gene>
<dbReference type="RefSeq" id="WP_090100569.1">
    <property type="nucleotide sequence ID" value="NZ_FNIX01000011.1"/>
</dbReference>
<reference evidence="4" key="1">
    <citation type="submission" date="2016-10" db="EMBL/GenBank/DDBJ databases">
        <authorList>
            <person name="Varghese N."/>
            <person name="Submissions S."/>
        </authorList>
    </citation>
    <scope>NUCLEOTIDE SEQUENCE [LARGE SCALE GENOMIC DNA]</scope>
    <source>
        <strain evidence="4">CGMCC 4.6609</strain>
    </source>
</reference>
<dbReference type="InterPro" id="IPR046672">
    <property type="entry name" value="DUF6542"/>
</dbReference>
<feature type="transmembrane region" description="Helical" evidence="1">
    <location>
        <begin position="94"/>
        <end position="122"/>
    </location>
</feature>
<dbReference type="Pfam" id="PF20177">
    <property type="entry name" value="DUF6542"/>
    <property type="match status" value="1"/>
</dbReference>